<dbReference type="Pfam" id="PF00440">
    <property type="entry name" value="TetR_N"/>
    <property type="match status" value="1"/>
</dbReference>
<dbReference type="InterPro" id="IPR050109">
    <property type="entry name" value="HTH-type_TetR-like_transc_reg"/>
</dbReference>
<dbReference type="PROSITE" id="PS50977">
    <property type="entry name" value="HTH_TETR_2"/>
    <property type="match status" value="1"/>
</dbReference>
<feature type="domain" description="HTH tetR-type" evidence="5">
    <location>
        <begin position="18"/>
        <end position="78"/>
    </location>
</feature>
<dbReference type="InterPro" id="IPR009057">
    <property type="entry name" value="Homeodomain-like_sf"/>
</dbReference>
<dbReference type="InterPro" id="IPR001647">
    <property type="entry name" value="HTH_TetR"/>
</dbReference>
<dbReference type="GO" id="GO:0003700">
    <property type="term" value="F:DNA-binding transcription factor activity"/>
    <property type="evidence" value="ECO:0007669"/>
    <property type="project" value="TreeGrafter"/>
</dbReference>
<evidence type="ECO:0000313" key="7">
    <source>
        <dbReference type="Proteomes" id="UP000000757"/>
    </source>
</evidence>
<protein>
    <submittedName>
        <fullName evidence="6">Transcriptional regulator, TetR family protein</fullName>
    </submittedName>
</protein>
<dbReference type="GeneID" id="93455382"/>
<dbReference type="EMBL" id="CP000480">
    <property type="protein sequence ID" value="ABK73758.1"/>
    <property type="molecule type" value="Genomic_DNA"/>
</dbReference>
<evidence type="ECO:0000256" key="2">
    <source>
        <dbReference type="ARBA" id="ARBA00023125"/>
    </source>
</evidence>
<accession>A0QPN9</accession>
<evidence type="ECO:0000256" key="1">
    <source>
        <dbReference type="ARBA" id="ARBA00023015"/>
    </source>
</evidence>
<dbReference type="Gene3D" id="1.10.357.10">
    <property type="entry name" value="Tetracycline Repressor, domain 2"/>
    <property type="match status" value="1"/>
</dbReference>
<evidence type="ECO:0000256" key="4">
    <source>
        <dbReference type="PROSITE-ProRule" id="PRU00335"/>
    </source>
</evidence>
<dbReference type="SUPFAM" id="SSF46689">
    <property type="entry name" value="Homeodomain-like"/>
    <property type="match status" value="1"/>
</dbReference>
<gene>
    <name evidence="6" type="ordered locus">MSMEG_0465</name>
</gene>
<dbReference type="Gene3D" id="1.10.10.60">
    <property type="entry name" value="Homeodomain-like"/>
    <property type="match status" value="1"/>
</dbReference>
<dbReference type="KEGG" id="msb:LJ00_02300"/>
<feature type="DNA-binding region" description="H-T-H motif" evidence="4">
    <location>
        <begin position="41"/>
        <end position="60"/>
    </location>
</feature>
<keyword evidence="2 4" id="KW-0238">DNA-binding</keyword>
<evidence type="ECO:0000313" key="6">
    <source>
        <dbReference type="EMBL" id="ABK73758.1"/>
    </source>
</evidence>
<dbReference type="PaxDb" id="246196-MSMEI_0451"/>
<dbReference type="InterPro" id="IPR011075">
    <property type="entry name" value="TetR_C"/>
</dbReference>
<dbReference type="PANTHER" id="PTHR30055">
    <property type="entry name" value="HTH-TYPE TRANSCRIPTIONAL REGULATOR RUTR"/>
    <property type="match status" value="1"/>
</dbReference>
<keyword evidence="7" id="KW-1185">Reference proteome</keyword>
<dbReference type="OrthoDB" id="9796019at2"/>
<dbReference type="SUPFAM" id="SSF48498">
    <property type="entry name" value="Tetracyclin repressor-like, C-terminal domain"/>
    <property type="match status" value="1"/>
</dbReference>
<dbReference type="STRING" id="246196.MSMEG_0465"/>
<keyword evidence="1" id="KW-0805">Transcription regulation</keyword>
<name>A0QPN9_MYCS2</name>
<dbReference type="GO" id="GO:0000976">
    <property type="term" value="F:transcription cis-regulatory region binding"/>
    <property type="evidence" value="ECO:0007669"/>
    <property type="project" value="TreeGrafter"/>
</dbReference>
<proteinExistence type="predicted"/>
<evidence type="ECO:0000256" key="3">
    <source>
        <dbReference type="ARBA" id="ARBA00023163"/>
    </source>
</evidence>
<dbReference type="RefSeq" id="WP_011726963.1">
    <property type="nucleotide sequence ID" value="NC_008596.1"/>
</dbReference>
<dbReference type="PANTHER" id="PTHR30055:SF148">
    <property type="entry name" value="TETR-FAMILY TRANSCRIPTIONAL REGULATOR"/>
    <property type="match status" value="1"/>
</dbReference>
<evidence type="ECO:0000259" key="5">
    <source>
        <dbReference type="PROSITE" id="PS50977"/>
    </source>
</evidence>
<dbReference type="eggNOG" id="COG1309">
    <property type="taxonomic scope" value="Bacteria"/>
</dbReference>
<dbReference type="Pfam" id="PF16859">
    <property type="entry name" value="TetR_C_11"/>
    <property type="match status" value="1"/>
</dbReference>
<organism evidence="6 7">
    <name type="scientific">Mycolicibacterium smegmatis (strain ATCC 700084 / mc(2)155)</name>
    <name type="common">Mycobacterium smegmatis</name>
    <dbReference type="NCBI Taxonomy" id="246196"/>
    <lineage>
        <taxon>Bacteria</taxon>
        <taxon>Bacillati</taxon>
        <taxon>Actinomycetota</taxon>
        <taxon>Actinomycetes</taxon>
        <taxon>Mycobacteriales</taxon>
        <taxon>Mycobacteriaceae</taxon>
        <taxon>Mycolicibacterium</taxon>
    </lineage>
</organism>
<reference evidence="6 7" key="1">
    <citation type="submission" date="2006-10" db="EMBL/GenBank/DDBJ databases">
        <authorList>
            <person name="Fleischmann R.D."/>
            <person name="Dodson R.J."/>
            <person name="Haft D.H."/>
            <person name="Merkel J.S."/>
            <person name="Nelson W.C."/>
            <person name="Fraser C.M."/>
        </authorList>
    </citation>
    <scope>NUCLEOTIDE SEQUENCE [LARGE SCALE GENOMIC DNA]</scope>
    <source>
        <strain evidence="7">ATCC 700084 / mc(2)155</strain>
    </source>
</reference>
<dbReference type="KEGG" id="msm:MSMEG_0465"/>
<sequence>MKATDSKLRQRTDGRLDRTRDPAILDAALAALAENGYAGTNMDDIASRAGVGKAAIYRRWSSKAALITDALVYWKPALLIDDIPDTGSLEGDLNEIAERAARNADERITYDLILRVAVEAMNDSQLASALDDLTLLRGRRTMTAILKNATARGEIAPDTDWSLVPDVLTAMLLMRAIRGERVDANYVRKVIDTVIVPAVRATAY</sequence>
<dbReference type="InterPro" id="IPR036271">
    <property type="entry name" value="Tet_transcr_reg_TetR-rel_C_sf"/>
</dbReference>
<dbReference type="AlphaFoldDB" id="A0QPN9"/>
<dbReference type="PRINTS" id="PR00455">
    <property type="entry name" value="HTHTETR"/>
</dbReference>
<dbReference type="Proteomes" id="UP000000757">
    <property type="component" value="Chromosome"/>
</dbReference>
<dbReference type="PATRIC" id="fig|246196.19.peg.459"/>
<keyword evidence="3" id="KW-0804">Transcription</keyword>